<evidence type="ECO:0000313" key="2">
    <source>
        <dbReference type="Proteomes" id="UP000006054"/>
    </source>
</evidence>
<name>I4AI96_BERLS</name>
<keyword evidence="2" id="KW-1185">Reference proteome</keyword>
<dbReference type="AlphaFoldDB" id="I4AI96"/>
<accession>I4AI96</accession>
<evidence type="ECO:0000313" key="1">
    <source>
        <dbReference type="EMBL" id="AFM03681.1"/>
    </source>
</evidence>
<protein>
    <submittedName>
        <fullName evidence="1">Uncharacterized protein</fullName>
    </submittedName>
</protein>
<dbReference type="HOGENOM" id="CLU_482941_0_0_10"/>
<sequence>MKNLLTDIEKKIDKKVAELKIWELSFQSIYYTLLFMAEKIDKENDKDTAMDYLSRMSLIYPLIKKYAKGTKTKHLLKVVNEYSEDINFLNAYAHFSVIMPQVHRDTLKVKSVNEKHIILDFANIFVKECEIIDKLYSVVSIPISFSYKDIHLIKTYTNSKAKNRVFQLTKLDFEQINKIYNFHLETQINIEVLSDNVVESHIGFSYTEYLSFIASLKAFSDYFIILGRSYFNQISENNSEEDNEKLALEYIEWTVCNLKHEVLNWFQKLSKLTSKKFYLILSYFIDIYSDNTKENFQSNSYVGDGFQPSITLIDESILFSPLAIRYLLSFNNILYSINKTNKLLFDNDISKELEPVLINQIKYLFSHFNELKCRKNIIYDGGEVDIFILSKNEKVCLSIQVKTTITPDSARTVGRVQDRTIEAFDQISRFEELGIDKQTELINNAFNTKLNDLKIINLIVVRSCAGSDKAWKINNKYRILNYPILAKILCDKISSNDLSFIEFNAQIFKEQENIKNESSWGVEYEKLQISDYEIKFPNIYYDENKIIGQAIKAYKCFPKLEKAE</sequence>
<dbReference type="Proteomes" id="UP000006054">
    <property type="component" value="Chromosome"/>
</dbReference>
<organism evidence="1 2">
    <name type="scientific">Bernardetia litoralis (strain ATCC 23117 / DSM 6794 / NBRC 15988 / NCIMB 1366 / Fx l1 / Sio-4)</name>
    <name type="common">Flexibacter litoralis</name>
    <dbReference type="NCBI Taxonomy" id="880071"/>
    <lineage>
        <taxon>Bacteria</taxon>
        <taxon>Pseudomonadati</taxon>
        <taxon>Bacteroidota</taxon>
        <taxon>Cytophagia</taxon>
        <taxon>Cytophagales</taxon>
        <taxon>Bernardetiaceae</taxon>
        <taxon>Bernardetia</taxon>
    </lineage>
</organism>
<reference evidence="2" key="1">
    <citation type="submission" date="2012-06" db="EMBL/GenBank/DDBJ databases">
        <title>The complete genome of Flexibacter litoralis DSM 6794.</title>
        <authorList>
            <person name="Lucas S."/>
            <person name="Copeland A."/>
            <person name="Lapidus A."/>
            <person name="Glavina del Rio T."/>
            <person name="Dalin E."/>
            <person name="Tice H."/>
            <person name="Bruce D."/>
            <person name="Goodwin L."/>
            <person name="Pitluck S."/>
            <person name="Peters L."/>
            <person name="Ovchinnikova G."/>
            <person name="Lu M."/>
            <person name="Kyrpides N."/>
            <person name="Mavromatis K."/>
            <person name="Ivanova N."/>
            <person name="Brettin T."/>
            <person name="Detter J.C."/>
            <person name="Han C."/>
            <person name="Larimer F."/>
            <person name="Land M."/>
            <person name="Hauser L."/>
            <person name="Markowitz V."/>
            <person name="Cheng J.-F."/>
            <person name="Hugenholtz P."/>
            <person name="Woyke T."/>
            <person name="Wu D."/>
            <person name="Spring S."/>
            <person name="Lang E."/>
            <person name="Kopitz M."/>
            <person name="Brambilla E."/>
            <person name="Klenk H.-P."/>
            <person name="Eisen J.A."/>
        </authorList>
    </citation>
    <scope>NUCLEOTIDE SEQUENCE [LARGE SCALE GENOMIC DNA]</scope>
    <source>
        <strain evidence="2">ATCC 23117 / DSM 6794 / NBRC 15988 / NCIMB 1366 / Sio-4</strain>
    </source>
</reference>
<dbReference type="OrthoDB" id="7596617at2"/>
<gene>
    <name evidence="1" type="ordered locus">Fleli_1245</name>
</gene>
<dbReference type="RefSeq" id="WP_014797138.1">
    <property type="nucleotide sequence ID" value="NC_018018.1"/>
</dbReference>
<dbReference type="EMBL" id="CP003345">
    <property type="protein sequence ID" value="AFM03681.1"/>
    <property type="molecule type" value="Genomic_DNA"/>
</dbReference>
<dbReference type="eggNOG" id="ENOG5033DQ2">
    <property type="taxonomic scope" value="Bacteria"/>
</dbReference>
<proteinExistence type="predicted"/>
<dbReference type="PATRIC" id="fig|880071.3.peg.1217"/>
<dbReference type="KEGG" id="fli:Fleli_1245"/>